<dbReference type="Proteomes" id="UP000192596">
    <property type="component" value="Unassembled WGS sequence"/>
</dbReference>
<name>A0A1V8SAF4_9PEZI</name>
<evidence type="ECO:0008006" key="3">
    <source>
        <dbReference type="Google" id="ProtNLM"/>
    </source>
</evidence>
<sequence length="354" mass="39637">MASTEARNDSCLGQPIKTPFGDSATGLLGLPIELLSAIFAQLSWADLANARLWNQHSNNLLSSGEIPRRCYTLHVAPFQLAISPPGNPVTYAYILNQRRRRAEVGKCVTAIAKYLIKEILPHTASLNDHYVRLGWGPSLDDLHEGLTLSLSVLSDYCSQCFKGLRHPPTEQLSELDFSYFETTYPPAHYQAAKSALPFISWLVQQLLHRPSYAGFLERTLRGWHSDALDLATFEWYLVLTNVRALTQILRVKTYKERKKVVENGLRQLDPRTSVRWREQWRDVVCEAGEERELDVDQVHAMVLLPGNVGHFAIPLGEGAPFGGYDGPREAMAYLRDTAGAGCGDKLVFGLMTQN</sequence>
<dbReference type="OrthoDB" id="5396937at2759"/>
<dbReference type="SUPFAM" id="SSF81383">
    <property type="entry name" value="F-box domain"/>
    <property type="match status" value="1"/>
</dbReference>
<keyword evidence="2" id="KW-1185">Reference proteome</keyword>
<evidence type="ECO:0000313" key="1">
    <source>
        <dbReference type="EMBL" id="OQN95851.1"/>
    </source>
</evidence>
<comment type="caution">
    <text evidence="1">The sequence shown here is derived from an EMBL/GenBank/DDBJ whole genome shotgun (WGS) entry which is preliminary data.</text>
</comment>
<organism evidence="1 2">
    <name type="scientific">Cryoendolithus antarcticus</name>
    <dbReference type="NCBI Taxonomy" id="1507870"/>
    <lineage>
        <taxon>Eukaryota</taxon>
        <taxon>Fungi</taxon>
        <taxon>Dikarya</taxon>
        <taxon>Ascomycota</taxon>
        <taxon>Pezizomycotina</taxon>
        <taxon>Dothideomycetes</taxon>
        <taxon>Dothideomycetidae</taxon>
        <taxon>Cladosporiales</taxon>
        <taxon>Cladosporiaceae</taxon>
        <taxon>Cryoendolithus</taxon>
    </lineage>
</organism>
<reference evidence="2" key="1">
    <citation type="submission" date="2017-03" db="EMBL/GenBank/DDBJ databases">
        <title>Genomes of endolithic fungi from Antarctica.</title>
        <authorList>
            <person name="Coleine C."/>
            <person name="Masonjones S."/>
            <person name="Stajich J.E."/>
        </authorList>
    </citation>
    <scope>NUCLEOTIDE SEQUENCE [LARGE SCALE GENOMIC DNA]</scope>
    <source>
        <strain evidence="2">CCFEE 5527</strain>
    </source>
</reference>
<protein>
    <recommendedName>
        <fullName evidence="3">F-box domain-containing protein</fullName>
    </recommendedName>
</protein>
<evidence type="ECO:0000313" key="2">
    <source>
        <dbReference type="Proteomes" id="UP000192596"/>
    </source>
</evidence>
<dbReference type="InParanoid" id="A0A1V8SAF4"/>
<gene>
    <name evidence="1" type="ORF">B0A48_18136</name>
</gene>
<dbReference type="InterPro" id="IPR036047">
    <property type="entry name" value="F-box-like_dom_sf"/>
</dbReference>
<dbReference type="STRING" id="1507870.A0A1V8SAF4"/>
<dbReference type="AlphaFoldDB" id="A0A1V8SAF4"/>
<proteinExistence type="predicted"/>
<dbReference type="EMBL" id="NAJO01000077">
    <property type="protein sequence ID" value="OQN95851.1"/>
    <property type="molecule type" value="Genomic_DNA"/>
</dbReference>
<accession>A0A1V8SAF4</accession>